<evidence type="ECO:0000313" key="1">
    <source>
        <dbReference type="EMBL" id="CAB3810063.1"/>
    </source>
</evidence>
<dbReference type="RefSeq" id="WP_175166020.1">
    <property type="nucleotide sequence ID" value="NZ_CADIKI010000032.1"/>
</dbReference>
<evidence type="ECO:0000313" key="2">
    <source>
        <dbReference type="Proteomes" id="UP000494252"/>
    </source>
</evidence>
<accession>A0A6J5H1E0</accession>
<sequence length="137" mass="14638">MAGIVKASQSWGADLKTPAVNRGNGILLGAVAAGKRAAIASSSRKNETTREKDIEATISVAGANSMPGLRHRPGRYDAVERRSTKELVLFVKGGNLNMRGGEATSFFTQYFAIRQLAQNTGTAIIVSMTAVSRTRFH</sequence>
<dbReference type="EMBL" id="CADIKI010000032">
    <property type="protein sequence ID" value="CAB3810063.1"/>
    <property type="molecule type" value="Genomic_DNA"/>
</dbReference>
<name>A0A6J5H1E0_9BURK</name>
<dbReference type="Proteomes" id="UP000494252">
    <property type="component" value="Unassembled WGS sequence"/>
</dbReference>
<gene>
    <name evidence="1" type="ORF">LMG27177_07027</name>
</gene>
<dbReference type="AlphaFoldDB" id="A0A6J5H1E0"/>
<protein>
    <submittedName>
        <fullName evidence="1">Uncharacterized protein</fullName>
    </submittedName>
</protein>
<keyword evidence="2" id="KW-1185">Reference proteome</keyword>
<organism evidence="1 2">
    <name type="scientific">Paraburkholderia fynbosensis</name>
    <dbReference type="NCBI Taxonomy" id="1200993"/>
    <lineage>
        <taxon>Bacteria</taxon>
        <taxon>Pseudomonadati</taxon>
        <taxon>Pseudomonadota</taxon>
        <taxon>Betaproteobacteria</taxon>
        <taxon>Burkholderiales</taxon>
        <taxon>Burkholderiaceae</taxon>
        <taxon>Paraburkholderia</taxon>
    </lineage>
</organism>
<reference evidence="1 2" key="1">
    <citation type="submission" date="2020-04" db="EMBL/GenBank/DDBJ databases">
        <authorList>
            <person name="De Canck E."/>
        </authorList>
    </citation>
    <scope>NUCLEOTIDE SEQUENCE [LARGE SCALE GENOMIC DNA]</scope>
    <source>
        <strain evidence="1 2">LMG 27177</strain>
    </source>
</reference>
<proteinExistence type="predicted"/>